<dbReference type="OrthoDB" id="4546828at2"/>
<evidence type="ECO:0000313" key="1">
    <source>
        <dbReference type="EMBL" id="ONM50605.1"/>
    </source>
</evidence>
<dbReference type="STRING" id="1538463.B0T36_06855"/>
<comment type="caution">
    <text evidence="1">The sequence shown here is derived from an EMBL/GenBank/DDBJ whole genome shotgun (WGS) entry which is preliminary data.</text>
</comment>
<evidence type="ECO:0008006" key="3">
    <source>
        <dbReference type="Google" id="ProtNLM"/>
    </source>
</evidence>
<evidence type="ECO:0000313" key="2">
    <source>
        <dbReference type="Proteomes" id="UP000188836"/>
    </source>
</evidence>
<proteinExistence type="predicted"/>
<accession>A0A1V2TM78</accession>
<dbReference type="Proteomes" id="UP000188836">
    <property type="component" value="Unassembled WGS sequence"/>
</dbReference>
<dbReference type="AlphaFoldDB" id="A0A1V2TM78"/>
<organism evidence="1 2">
    <name type="scientific">Nocardia donostiensis</name>
    <dbReference type="NCBI Taxonomy" id="1538463"/>
    <lineage>
        <taxon>Bacteria</taxon>
        <taxon>Bacillati</taxon>
        <taxon>Actinomycetota</taxon>
        <taxon>Actinomycetes</taxon>
        <taxon>Mycobacteriales</taxon>
        <taxon>Nocardiaceae</taxon>
        <taxon>Nocardia</taxon>
    </lineage>
</organism>
<protein>
    <recommendedName>
        <fullName evidence="3">DNA-directed RNA polymerase subunit beta</fullName>
    </recommendedName>
</protein>
<keyword evidence="2" id="KW-1185">Reference proteome</keyword>
<name>A0A1V2TM78_9NOCA</name>
<reference evidence="1 2" key="1">
    <citation type="journal article" date="2016" name="Antonie Van Leeuwenhoek">
        <title>Nocardia donostiensis sp. nov., isolated from human respiratory specimens.</title>
        <authorList>
            <person name="Ercibengoa M."/>
            <person name="Bell M."/>
            <person name="Marimon J.M."/>
            <person name="Humrighouse B."/>
            <person name="Klenk H.P."/>
            <person name="Potter G."/>
            <person name="Perez-Trallero E."/>
        </authorList>
    </citation>
    <scope>NUCLEOTIDE SEQUENCE [LARGE SCALE GENOMIC DNA]</scope>
    <source>
        <strain evidence="1 2">X1655</strain>
    </source>
</reference>
<sequence length="144" mass="15750">MSVVNAALGRCHYYRTVCALPCHIDDAGRIAVVVGGSLRAVTVPEPLGQQMRETLSTRSLVGPIVWHRSRRYTFLTGYSPEAEDNSLYASVLLGTNSQIVPPLGTVALPSPGDTDTFRRWIHPARDGFRPSLTTVLDTLLECAR</sequence>
<dbReference type="RefSeq" id="WP_077114586.1">
    <property type="nucleotide sequence ID" value="NZ_MUKP01000010.1"/>
</dbReference>
<dbReference type="EMBL" id="MUMY01000001">
    <property type="protein sequence ID" value="ONM50605.1"/>
    <property type="molecule type" value="Genomic_DNA"/>
</dbReference>
<gene>
    <name evidence="1" type="ORF">B0T46_01520</name>
</gene>